<keyword evidence="10" id="KW-1185">Reference proteome</keyword>
<comment type="caution">
    <text evidence="9">The sequence shown here is derived from an EMBL/GenBank/DDBJ whole genome shotgun (WGS) entry which is preliminary data.</text>
</comment>
<dbReference type="Pfam" id="PF10433">
    <property type="entry name" value="Beta-prop_RSE1_1st"/>
    <property type="match status" value="1"/>
</dbReference>
<dbReference type="InterPro" id="IPR058543">
    <property type="entry name" value="Beta-prop_RSE1/DDB1/CPSF1_2nd"/>
</dbReference>
<dbReference type="InterPro" id="IPR018846">
    <property type="entry name" value="Beta-prop_RSE1/DDB1/CPSF1_1st"/>
</dbReference>
<feature type="region of interest" description="Disordered" evidence="5">
    <location>
        <begin position="372"/>
        <end position="399"/>
    </location>
</feature>
<dbReference type="PANTHER" id="PTHR10644">
    <property type="entry name" value="DNA REPAIR/RNA PROCESSING CPSF FAMILY"/>
    <property type="match status" value="1"/>
</dbReference>
<organism evidence="9 10">
    <name type="scientific">Sporothrix epigloea</name>
    <dbReference type="NCBI Taxonomy" id="1892477"/>
    <lineage>
        <taxon>Eukaryota</taxon>
        <taxon>Fungi</taxon>
        <taxon>Dikarya</taxon>
        <taxon>Ascomycota</taxon>
        <taxon>Pezizomycotina</taxon>
        <taxon>Sordariomycetes</taxon>
        <taxon>Sordariomycetidae</taxon>
        <taxon>Ophiostomatales</taxon>
        <taxon>Ophiostomataceae</taxon>
        <taxon>Sporothrix</taxon>
    </lineage>
</organism>
<dbReference type="EMBL" id="CAWUOM010000043">
    <property type="protein sequence ID" value="CAK7268161.1"/>
    <property type="molecule type" value="Genomic_DNA"/>
</dbReference>
<dbReference type="InterPro" id="IPR011047">
    <property type="entry name" value="Quinoprotein_ADH-like_sf"/>
</dbReference>
<dbReference type="InterPro" id="IPR050358">
    <property type="entry name" value="RSE1/DDB1/CFT1"/>
</dbReference>
<dbReference type="InterPro" id="IPR036322">
    <property type="entry name" value="WD40_repeat_dom_sf"/>
</dbReference>
<proteinExistence type="inferred from homology"/>
<feature type="domain" description="RSE1/DDB1/CPSF1 C-terminal" evidence="6">
    <location>
        <begin position="1026"/>
        <end position="1183"/>
    </location>
</feature>
<feature type="domain" description="RSE1/DDB1/CPSF1 second beta-propeller" evidence="8">
    <location>
        <begin position="472"/>
        <end position="785"/>
    </location>
</feature>
<accession>A0ABP0DIS3</accession>
<evidence type="ECO:0000256" key="4">
    <source>
        <dbReference type="ARBA" id="ARBA00023242"/>
    </source>
</evidence>
<feature type="domain" description="RSE1/DDB1/CPSF1 C-terminal" evidence="6">
    <location>
        <begin position="835"/>
        <end position="995"/>
    </location>
</feature>
<dbReference type="InterPro" id="IPR015943">
    <property type="entry name" value="WD40/YVTN_repeat-like_dom_sf"/>
</dbReference>
<gene>
    <name evidence="9" type="ORF">SEPCBS57363_002953</name>
</gene>
<evidence type="ECO:0000256" key="1">
    <source>
        <dbReference type="ARBA" id="ARBA00004123"/>
    </source>
</evidence>
<evidence type="ECO:0000259" key="6">
    <source>
        <dbReference type="Pfam" id="PF03178"/>
    </source>
</evidence>
<evidence type="ECO:0000259" key="8">
    <source>
        <dbReference type="Pfam" id="PF23726"/>
    </source>
</evidence>
<evidence type="ECO:0000313" key="10">
    <source>
        <dbReference type="Proteomes" id="UP001642501"/>
    </source>
</evidence>
<dbReference type="Gene3D" id="1.10.150.910">
    <property type="match status" value="1"/>
</dbReference>
<evidence type="ECO:0000313" key="9">
    <source>
        <dbReference type="EMBL" id="CAK7268161.1"/>
    </source>
</evidence>
<keyword evidence="4" id="KW-0539">Nucleus</keyword>
<feature type="compositionally biased region" description="Basic and acidic residues" evidence="5">
    <location>
        <begin position="377"/>
        <end position="398"/>
    </location>
</feature>
<protein>
    <recommendedName>
        <fullName evidence="3">DNA damage-binding protein 1</fullName>
    </recommendedName>
</protein>
<dbReference type="Gene3D" id="2.130.10.10">
    <property type="entry name" value="YVTN repeat-like/Quinoprotein amine dehydrogenase"/>
    <property type="match status" value="3"/>
</dbReference>
<dbReference type="Proteomes" id="UP001642501">
    <property type="component" value="Unassembled WGS sequence"/>
</dbReference>
<comment type="subcellular location">
    <subcellularLocation>
        <location evidence="1">Nucleus</location>
    </subcellularLocation>
</comment>
<evidence type="ECO:0000259" key="7">
    <source>
        <dbReference type="Pfam" id="PF10433"/>
    </source>
</evidence>
<evidence type="ECO:0000256" key="5">
    <source>
        <dbReference type="SAM" id="MobiDB-lite"/>
    </source>
</evidence>
<sequence length="1214" mass="134276">MAYVAPIHRPSSVRHALRIKLFTAEEESLVISKANRIEIWRFTAQDDLVLFHSQRVYGTISMLEVLRPKDTDLELLFVGTDRFDFFTLAWDDEQQNLQTVDHFHDFGEKHLRDSQSQDRCVVDPSGRYMGLLLWEGVLCVLRLKSRRDQARNIDWMDQVRLSELFIKACTFLYTETGHPKIAFLYQSQFDSRDSQLSSYRFTSDDRDTVASRFDATRDREINLDLEDIGAALLIPVEASETERRHNMRNNNNTATEPHLGGLLVVGENRLLYIDDTTRASITTTLRTPAIFVAWARFDSTHYFLADDQGVLRLLTLITAGPVVKSLVVQAIGRTSRASSLVYYASKQLLFVASHHGDSQLYRIHLTDDSADDLMDETPVKSKGGHDQTSAREAKEKGPEKRHRFCHLVQTFPNIGPILDMTVMDMGNRIDGKANEYASGQARIVTGSGVHKDGSLRSVRSGVGLEDIGILGDFRNVRALFPLKRRSTSGKADTLIMSLIDETRVFFFDSDGDIEEVDNFPGIKLDEDTLWAANVGGDGSKASGRLLVVTASAATLIDADSGLEVGRWSPPDGRSISLASANNRWVLLSVDGKLLVSLSIEKDLSVAAVKDFGTDQIAAIHAPPQLLDTAIVGTWMMGTVAVVDPATLQSTQASISVRQKDDTASVPRSIVLAQVLPSHLSGPTLFVAVDDGTVVTFSVSMTDRTLHAKKSIGLGTRYAHLYLLPQANGLYNVFATTEHPSLIYGCEGQIVYAAVTAPDANVVCPFDSEAYPDAIVVASQYSIKLARPDTQKQTHVQTIRMGESIRRIAYSPTEKVFALGCISVDVVRGAEVPVCSIKLVDDVLFRPVGATLQLDHSRGELVESVVRAELPDARGILSERFLIGTSYVPTDQYTEDGIFMGRLLVVGIDNQRNPYMVSAHRMRGPIRRLAVLGNKIVIGRNKTIVLCDYIETSSISAELKKLASFRAATFVVDLAVHGNYIAVGDMMKSTTIIEYIPASGGAKEVGEGPEKFFAGSSNDGNNKTATPAQLIGRARYYQASWVTAVCHIENETWLESDGYGNLSVLERNADGVTEEDRRRLRATCEMNLGEMVNRIIPISVETNPGAMVHPKAFLATVEGAIYMFGTVADNAQDVLMRLQAKLEDTVKGLGRTSFSSYRGFRNQEREACEPLRFLDGEMLERFLDLDEELQDEVAKGLGPSVEDLRNMIEELKRLH</sequence>
<dbReference type="Pfam" id="PF03178">
    <property type="entry name" value="CPSF_A"/>
    <property type="match status" value="2"/>
</dbReference>
<name>A0ABP0DIS3_9PEZI</name>
<dbReference type="SUPFAM" id="SSF50998">
    <property type="entry name" value="Quinoprotein alcohol dehydrogenase-like"/>
    <property type="match status" value="1"/>
</dbReference>
<dbReference type="Pfam" id="PF23726">
    <property type="entry name" value="Beta-prop_RSE1_2nd"/>
    <property type="match status" value="1"/>
</dbReference>
<feature type="domain" description="RSE1/DDB1/CPSF1 first beta-propeller" evidence="7">
    <location>
        <begin position="12"/>
        <end position="375"/>
    </location>
</feature>
<dbReference type="SUPFAM" id="SSF50978">
    <property type="entry name" value="WD40 repeat-like"/>
    <property type="match status" value="1"/>
</dbReference>
<reference evidence="9 10" key="1">
    <citation type="submission" date="2024-01" db="EMBL/GenBank/DDBJ databases">
        <authorList>
            <person name="Allen C."/>
            <person name="Tagirdzhanova G."/>
        </authorList>
    </citation>
    <scope>NUCLEOTIDE SEQUENCE [LARGE SCALE GENOMIC DNA]</scope>
    <source>
        <strain evidence="9 10">CBS 573.63</strain>
    </source>
</reference>
<evidence type="ECO:0000256" key="3">
    <source>
        <dbReference type="ARBA" id="ARBA00014577"/>
    </source>
</evidence>
<dbReference type="InterPro" id="IPR004871">
    <property type="entry name" value="RSE1/DDB1/CPSF1_C"/>
</dbReference>
<comment type="similarity">
    <text evidence="2">Belongs to the DDB1 family.</text>
</comment>
<evidence type="ECO:0000256" key="2">
    <source>
        <dbReference type="ARBA" id="ARBA00007453"/>
    </source>
</evidence>